<feature type="transmembrane region" description="Helical" evidence="2">
    <location>
        <begin position="139"/>
        <end position="159"/>
    </location>
</feature>
<keyword evidence="2" id="KW-1133">Transmembrane helix</keyword>
<keyword evidence="2" id="KW-0812">Transmembrane</keyword>
<evidence type="ECO:0000313" key="4">
    <source>
        <dbReference type="Proteomes" id="UP000199645"/>
    </source>
</evidence>
<name>A0A1I2A108_9ACTN</name>
<evidence type="ECO:0000256" key="2">
    <source>
        <dbReference type="SAM" id="Phobius"/>
    </source>
</evidence>
<keyword evidence="2" id="KW-0472">Membrane</keyword>
<dbReference type="STRING" id="35752.SAMN05421541_101361"/>
<evidence type="ECO:0000256" key="1">
    <source>
        <dbReference type="SAM" id="MobiDB-lite"/>
    </source>
</evidence>
<proteinExistence type="predicted"/>
<feature type="transmembrane region" description="Helical" evidence="2">
    <location>
        <begin position="85"/>
        <end position="118"/>
    </location>
</feature>
<gene>
    <name evidence="3" type="ORF">SAMN05421541_101361</name>
</gene>
<organism evidence="3 4">
    <name type="scientific">Actinoplanes philippinensis</name>
    <dbReference type="NCBI Taxonomy" id="35752"/>
    <lineage>
        <taxon>Bacteria</taxon>
        <taxon>Bacillati</taxon>
        <taxon>Actinomycetota</taxon>
        <taxon>Actinomycetes</taxon>
        <taxon>Micromonosporales</taxon>
        <taxon>Micromonosporaceae</taxon>
        <taxon>Actinoplanes</taxon>
    </lineage>
</organism>
<keyword evidence="4" id="KW-1185">Reference proteome</keyword>
<reference evidence="3 4" key="1">
    <citation type="submission" date="2016-10" db="EMBL/GenBank/DDBJ databases">
        <authorList>
            <person name="de Groot N.N."/>
        </authorList>
    </citation>
    <scope>NUCLEOTIDE SEQUENCE [LARGE SCALE GENOMIC DNA]</scope>
    <source>
        <strain evidence="3 4">DSM 43019</strain>
    </source>
</reference>
<dbReference type="AlphaFoldDB" id="A0A1I2A108"/>
<accession>A0A1I2A108</accession>
<sequence>MSQFTTHAPTHPGPRPEEPYPVDPLTATRHLCAGAYLDETFRNECLREVYYEPKRIVAPSFGFDAVPVLAHCVKARNGALIRDAVIVGTVLVTLCAAPASLFLVLTAMAALHSTIVTYRLAKECFQRLRANEPMALGPLIIRLFFLLIGYCVVFLLFWLAVALAGTAATTTSASSIEGFIAALGAGAFLVGVLIFGGSLGFHLWRQSVLDRMMPGVALTQPVHNQRLEEVARQQRGNTTVYSGFRSYVGSGDVAGSSGFAIRLVRAVNPAARQLDGVIGRHADGSGDSEQRREFEQLPFAAQQLVDHVRERLSTLLPQRAAEEQIAGLTVEDRVCLAGTEVSQLLPYTPPDVMAAVIRHPTSPARHYLACQVFAWGGQLIPTVYVHVAVQGRSLYLEMTTTVLPPCDERFRIVDSVDGHGAAAWWRAVKTGVADAPRAIWRAPVHLASTLINMVAGQSSGQAAVTRGFDYGARVGIRELGSDTDVRYLAQSQDIAKYHKLIERRVFASVLDYLDSHDIDTSEFRSRAASVLNISGGVFASADSVTFAGPVAGRDMNGAGEQ</sequence>
<feature type="transmembrane region" description="Helical" evidence="2">
    <location>
        <begin position="179"/>
        <end position="204"/>
    </location>
</feature>
<evidence type="ECO:0000313" key="3">
    <source>
        <dbReference type="EMBL" id="SFE36420.1"/>
    </source>
</evidence>
<protein>
    <submittedName>
        <fullName evidence="3">Uncharacterized protein</fullName>
    </submittedName>
</protein>
<dbReference type="RefSeq" id="WP_177319533.1">
    <property type="nucleotide sequence ID" value="NZ_BOMT01000011.1"/>
</dbReference>
<dbReference type="Proteomes" id="UP000199645">
    <property type="component" value="Unassembled WGS sequence"/>
</dbReference>
<dbReference type="EMBL" id="FONV01000001">
    <property type="protein sequence ID" value="SFE36420.1"/>
    <property type="molecule type" value="Genomic_DNA"/>
</dbReference>
<feature type="region of interest" description="Disordered" evidence="1">
    <location>
        <begin position="1"/>
        <end position="21"/>
    </location>
</feature>